<dbReference type="PATRIC" id="fig|1671680.3.peg.2883"/>
<proteinExistence type="predicted"/>
<dbReference type="AlphaFoldDB" id="A0A162F7S1"/>
<evidence type="ECO:0000313" key="2">
    <source>
        <dbReference type="EMBL" id="KZX20203.1"/>
    </source>
</evidence>
<reference evidence="2 3" key="1">
    <citation type="submission" date="2015-08" db="EMBL/GenBank/DDBJ databases">
        <title>Draft Genome Sequence of Rathayibacter sp. Strain VKM Ac-2596 Isolated from Leaf Gall Induced by Plant-Parasitic Nematodes.</title>
        <authorList>
            <person name="Vasilenko O.V."/>
            <person name="Starodumova I.P."/>
            <person name="Tarlachkov S.V."/>
            <person name="Dorofeeva L.V."/>
            <person name="Evtushenko L.I."/>
        </authorList>
    </citation>
    <scope>NUCLEOTIDE SEQUENCE [LARGE SCALE GENOMIC DNA]</scope>
    <source>
        <strain evidence="2 3">VKM Ac-2596</strain>
    </source>
</reference>
<dbReference type="Proteomes" id="UP000076717">
    <property type="component" value="Unassembled WGS sequence"/>
</dbReference>
<organism evidence="2 3">
    <name type="scientific">Rathayibacter tanaceti</name>
    <dbReference type="NCBI Taxonomy" id="1671680"/>
    <lineage>
        <taxon>Bacteria</taxon>
        <taxon>Bacillati</taxon>
        <taxon>Actinomycetota</taxon>
        <taxon>Actinomycetes</taxon>
        <taxon>Micrococcales</taxon>
        <taxon>Microbacteriaceae</taxon>
        <taxon>Rathayibacter</taxon>
    </lineage>
</organism>
<evidence type="ECO:0000313" key="3">
    <source>
        <dbReference type="Proteomes" id="UP000076717"/>
    </source>
</evidence>
<dbReference type="EMBL" id="LIIN01000123">
    <property type="protein sequence ID" value="KZX20203.1"/>
    <property type="molecule type" value="Genomic_DNA"/>
</dbReference>
<protein>
    <recommendedName>
        <fullName evidence="1">DUF7882 domain-containing protein</fullName>
    </recommendedName>
</protein>
<keyword evidence="3" id="KW-1185">Reference proteome</keyword>
<accession>A0A162F7S1</accession>
<name>A0A162F7S1_9MICO</name>
<gene>
    <name evidence="2" type="ORF">ACH61_02686</name>
</gene>
<dbReference type="InterPro" id="IPR057204">
    <property type="entry name" value="DUF7882"/>
</dbReference>
<evidence type="ECO:0000259" key="1">
    <source>
        <dbReference type="Pfam" id="PF25355"/>
    </source>
</evidence>
<feature type="domain" description="DUF7882" evidence="1">
    <location>
        <begin position="12"/>
        <end position="107"/>
    </location>
</feature>
<dbReference type="Pfam" id="PF25355">
    <property type="entry name" value="DUF7882"/>
    <property type="match status" value="1"/>
</dbReference>
<sequence>MPARREGLGTQMGKLHYDGTVEIDFEDRVLAHLQIVITGKLRRNESFLLSWRDDHSMGDGRSAIWLHPSHALRYKYFGGRMPRINPAWIAALTDLANSPGGLYIISEPPEAARRPDREEHR</sequence>
<comment type="caution">
    <text evidence="2">The sequence shown here is derived from an EMBL/GenBank/DDBJ whole genome shotgun (WGS) entry which is preliminary data.</text>
</comment>